<accession>A0A367C9U9</accession>
<dbReference type="AlphaFoldDB" id="A0A367C9U9"/>
<evidence type="ECO:0000256" key="8">
    <source>
        <dbReference type="SAM" id="Phobius"/>
    </source>
</evidence>
<dbReference type="InterPro" id="IPR004841">
    <property type="entry name" value="AA-permease/SLC12A_dom"/>
</dbReference>
<keyword evidence="7 8" id="KW-0472">Membrane</keyword>
<organism evidence="10 11">
    <name type="scientific">Enterococcus durans</name>
    <dbReference type="NCBI Taxonomy" id="53345"/>
    <lineage>
        <taxon>Bacteria</taxon>
        <taxon>Bacillati</taxon>
        <taxon>Bacillota</taxon>
        <taxon>Bacilli</taxon>
        <taxon>Lactobacillales</taxon>
        <taxon>Enterococcaceae</taxon>
        <taxon>Enterococcus</taxon>
    </lineage>
</organism>
<dbReference type="Proteomes" id="UP000252797">
    <property type="component" value="Unassembled WGS sequence"/>
</dbReference>
<feature type="transmembrane region" description="Helical" evidence="8">
    <location>
        <begin position="45"/>
        <end position="66"/>
    </location>
</feature>
<protein>
    <submittedName>
        <fullName evidence="10">Amino acid permease</fullName>
    </submittedName>
</protein>
<dbReference type="GO" id="GO:0005886">
    <property type="term" value="C:plasma membrane"/>
    <property type="evidence" value="ECO:0007669"/>
    <property type="project" value="UniProtKB-SubCell"/>
</dbReference>
<feature type="transmembrane region" description="Helical" evidence="8">
    <location>
        <begin position="123"/>
        <end position="144"/>
    </location>
</feature>
<keyword evidence="4 8" id="KW-0812">Transmembrane</keyword>
<evidence type="ECO:0000313" key="11">
    <source>
        <dbReference type="Proteomes" id="UP000252797"/>
    </source>
</evidence>
<dbReference type="PANTHER" id="PTHR43495:SF2">
    <property type="entry name" value="D-SERINE_D-ALANINE_GLYCINE TRANSPORTER"/>
    <property type="match status" value="1"/>
</dbReference>
<evidence type="ECO:0000256" key="1">
    <source>
        <dbReference type="ARBA" id="ARBA00004651"/>
    </source>
</evidence>
<dbReference type="GO" id="GO:0006865">
    <property type="term" value="P:amino acid transport"/>
    <property type="evidence" value="ECO:0007669"/>
    <property type="project" value="UniProtKB-KW"/>
</dbReference>
<name>A0A367C9U9_9ENTE</name>
<keyword evidence="2" id="KW-0813">Transport</keyword>
<dbReference type="EMBL" id="LEPB01000009">
    <property type="protein sequence ID" value="RCA09449.1"/>
    <property type="molecule type" value="Genomic_DNA"/>
</dbReference>
<dbReference type="RefSeq" id="WP_113846473.1">
    <property type="nucleotide sequence ID" value="NZ_LEPB01000009.1"/>
</dbReference>
<comment type="subcellular location">
    <subcellularLocation>
        <location evidence="1">Cell membrane</location>
        <topology evidence="1">Multi-pass membrane protein</topology>
    </subcellularLocation>
</comment>
<sequence length="446" mass="50035">MERTTMKKALTNRNIQMIALGGAIGTGLFLGSAKAIRLAGPAVLLTYFICGIAIYSLMHAMGDLFLTNSDFQSIGDFIHYYLGDRWAFFVNWTYWLCWMAAGLTELTAIGLYIRFWFPDSSPLLSGILVLSALVVVNIVAVRWFGELESFFSTIKIFGIFLFILLGIGISIWHFQTPHIGVKENFGTIHSFFPFGLTGIATSFPMVLFSFAGVEMIGLTVGETSDPQENLKKAIKCLPARILFFYIGTIVAILLVVPWQNLDLKESPLVTMLQMVHWSKGAGMINFIILVASLSSTNSAIYSTSRILYNTAKEKNLSKWFLFISSRSVPLHGILFTGGMFLLGLCLHFFVADSRMLFQLLAGMTTVCFLFVWSSILCAHLKLPINLLQKNRDKVTFLFFLMVGLSLFFESATRMIPLISLGWFIGLNLMYRRIHVSHKKEMSVGQK</sequence>
<gene>
    <name evidence="10" type="ORF">EA71_03060</name>
</gene>
<feature type="transmembrane region" description="Helical" evidence="8">
    <location>
        <begin position="281"/>
        <end position="308"/>
    </location>
</feature>
<keyword evidence="5" id="KW-0029">Amino-acid transport</keyword>
<feature type="transmembrane region" description="Helical" evidence="8">
    <location>
        <begin position="156"/>
        <end position="174"/>
    </location>
</feature>
<evidence type="ECO:0000256" key="6">
    <source>
        <dbReference type="ARBA" id="ARBA00022989"/>
    </source>
</evidence>
<dbReference type="STRING" id="53345.LIU_02815"/>
<evidence type="ECO:0000256" key="7">
    <source>
        <dbReference type="ARBA" id="ARBA00023136"/>
    </source>
</evidence>
<feature type="transmembrane region" description="Helical" evidence="8">
    <location>
        <begin position="328"/>
        <end position="350"/>
    </location>
</feature>
<feature type="transmembrane region" description="Helical" evidence="8">
    <location>
        <begin position="241"/>
        <end position="261"/>
    </location>
</feature>
<dbReference type="PANTHER" id="PTHR43495">
    <property type="entry name" value="GABA PERMEASE"/>
    <property type="match status" value="1"/>
</dbReference>
<evidence type="ECO:0000313" key="10">
    <source>
        <dbReference type="EMBL" id="RCA09449.1"/>
    </source>
</evidence>
<proteinExistence type="predicted"/>
<feature type="transmembrane region" description="Helical" evidence="8">
    <location>
        <begin position="392"/>
        <end position="408"/>
    </location>
</feature>
<dbReference type="Pfam" id="PF00324">
    <property type="entry name" value="AA_permease"/>
    <property type="match status" value="1"/>
</dbReference>
<evidence type="ECO:0000256" key="2">
    <source>
        <dbReference type="ARBA" id="ARBA00022448"/>
    </source>
</evidence>
<comment type="caution">
    <text evidence="10">The sequence shown here is derived from an EMBL/GenBank/DDBJ whole genome shotgun (WGS) entry which is preliminary data.</text>
</comment>
<feature type="transmembrane region" description="Helical" evidence="8">
    <location>
        <begin position="194"/>
        <end position="220"/>
    </location>
</feature>
<evidence type="ECO:0000256" key="5">
    <source>
        <dbReference type="ARBA" id="ARBA00022970"/>
    </source>
</evidence>
<evidence type="ECO:0000259" key="9">
    <source>
        <dbReference type="Pfam" id="PF00324"/>
    </source>
</evidence>
<dbReference type="GO" id="GO:0055085">
    <property type="term" value="P:transmembrane transport"/>
    <property type="evidence" value="ECO:0007669"/>
    <property type="project" value="InterPro"/>
</dbReference>
<feature type="transmembrane region" description="Helical" evidence="8">
    <location>
        <begin position="86"/>
        <end position="117"/>
    </location>
</feature>
<keyword evidence="6 8" id="KW-1133">Transmembrane helix</keyword>
<evidence type="ECO:0000256" key="4">
    <source>
        <dbReference type="ARBA" id="ARBA00022692"/>
    </source>
</evidence>
<dbReference type="Gene3D" id="1.20.1740.10">
    <property type="entry name" value="Amino acid/polyamine transporter I"/>
    <property type="match status" value="1"/>
</dbReference>
<feature type="transmembrane region" description="Helical" evidence="8">
    <location>
        <begin position="356"/>
        <end position="380"/>
    </location>
</feature>
<feature type="domain" description="Amino acid permease/ SLC12A" evidence="9">
    <location>
        <begin position="15"/>
        <end position="401"/>
    </location>
</feature>
<evidence type="ECO:0000256" key="3">
    <source>
        <dbReference type="ARBA" id="ARBA00022475"/>
    </source>
</evidence>
<keyword evidence="3" id="KW-1003">Cell membrane</keyword>
<reference evidence="10 11" key="1">
    <citation type="submission" date="2015-06" db="EMBL/GenBank/DDBJ databases">
        <title>The Genome Sequence of Enterococcus durans 4EA1.</title>
        <authorList>
            <consortium name="The Broad Institute Genomics Platform"/>
            <consortium name="The Broad Institute Genome Sequencing Center for Infectious Disease"/>
            <person name="Earl A.M."/>
            <person name="Van Tyne D."/>
            <person name="Lebreton F."/>
            <person name="Saavedra J.T."/>
            <person name="Gilmore M.S."/>
            <person name="Manson Mcguire A."/>
            <person name="Clock S."/>
            <person name="Crupain M."/>
            <person name="Rangan U."/>
            <person name="Young S."/>
            <person name="Abouelleil A."/>
            <person name="Cao P."/>
            <person name="Chapman S.B."/>
            <person name="Griggs A."/>
            <person name="Priest M."/>
            <person name="Shea T."/>
            <person name="Wortman J."/>
            <person name="Nusbaum C."/>
            <person name="Birren B."/>
        </authorList>
    </citation>
    <scope>NUCLEOTIDE SEQUENCE [LARGE SCALE GENOMIC DNA]</scope>
    <source>
        <strain evidence="10 11">4EA1</strain>
    </source>
</reference>
<dbReference type="FunFam" id="1.20.1740.10:FF:000001">
    <property type="entry name" value="Amino acid permease"/>
    <property type="match status" value="1"/>
</dbReference>
<dbReference type="PIRSF" id="PIRSF006060">
    <property type="entry name" value="AA_transporter"/>
    <property type="match status" value="1"/>
</dbReference>